<dbReference type="Proteomes" id="UP000034364">
    <property type="component" value="Unassembled WGS sequence"/>
</dbReference>
<sequence length="105" mass="11781">MAVKRELEYVDVPPDVEPGEIRNLGEVKGEMKVSETGPDGKKIGYKKEVTVTLISNKSGEIVAVPGSEGQPWRRRDLRRVLEPGKVDEVDSALERVRKRKRKARG</sequence>
<evidence type="ECO:0000313" key="1">
    <source>
        <dbReference type="EMBL" id="KKU64876.1"/>
    </source>
</evidence>
<dbReference type="AlphaFoldDB" id="A0A0G1S663"/>
<accession>A0A0G1S663</accession>
<gene>
    <name evidence="1" type="ORF">UX87_C0003G0017</name>
</gene>
<proteinExistence type="predicted"/>
<comment type="caution">
    <text evidence="1">The sequence shown here is derived from an EMBL/GenBank/DDBJ whole genome shotgun (WGS) entry which is preliminary data.</text>
</comment>
<name>A0A0G1S663_9BACT</name>
<reference evidence="1 2" key="1">
    <citation type="journal article" date="2015" name="Nature">
        <title>rRNA introns, odd ribosomes, and small enigmatic genomes across a large radiation of phyla.</title>
        <authorList>
            <person name="Brown C.T."/>
            <person name="Hug L.A."/>
            <person name="Thomas B.C."/>
            <person name="Sharon I."/>
            <person name="Castelle C.J."/>
            <person name="Singh A."/>
            <person name="Wilkins M.J."/>
            <person name="Williams K.H."/>
            <person name="Banfield J.F."/>
        </authorList>
    </citation>
    <scope>NUCLEOTIDE SEQUENCE [LARGE SCALE GENOMIC DNA]</scope>
</reference>
<protein>
    <submittedName>
        <fullName evidence="1">Uncharacterized protein</fullName>
    </submittedName>
</protein>
<evidence type="ECO:0000313" key="2">
    <source>
        <dbReference type="Proteomes" id="UP000034364"/>
    </source>
</evidence>
<organism evidence="1 2">
    <name type="scientific">Candidatus Amesbacteria bacterium GW2011_GWA1_47_16</name>
    <dbReference type="NCBI Taxonomy" id="1618353"/>
    <lineage>
        <taxon>Bacteria</taxon>
        <taxon>Candidatus Amesiibacteriota</taxon>
    </lineage>
</organism>
<dbReference type="EMBL" id="LCNV01000003">
    <property type="protein sequence ID" value="KKU64876.1"/>
    <property type="molecule type" value="Genomic_DNA"/>
</dbReference>